<reference evidence="1 2" key="1">
    <citation type="submission" date="2023-03" db="EMBL/GenBank/DDBJ databases">
        <title>Complete genome sequences of several Auritidibacter ignavus strains isolated from ear infections.</title>
        <authorList>
            <person name="Baehr T."/>
            <person name="Baumhoegger A.M."/>
        </authorList>
    </citation>
    <scope>NUCLEOTIDE SEQUENCE [LARGE SCALE GENOMIC DNA]</scope>
    <source>
        <strain evidence="1 2">BABAE-6</strain>
    </source>
</reference>
<keyword evidence="2" id="KW-1185">Reference proteome</keyword>
<dbReference type="EMBL" id="CP122566">
    <property type="protein sequence ID" value="WGH93739.1"/>
    <property type="molecule type" value="Genomic_DNA"/>
</dbReference>
<accession>A0AAJ6AK85</accession>
<dbReference type="Proteomes" id="UP001224674">
    <property type="component" value="Chromosome"/>
</dbReference>
<proteinExistence type="predicted"/>
<evidence type="ECO:0000313" key="1">
    <source>
        <dbReference type="EMBL" id="WGH93739.1"/>
    </source>
</evidence>
<gene>
    <name evidence="1" type="ORF">QDX21_02775</name>
</gene>
<name>A0AAJ6AK85_9MICC</name>
<evidence type="ECO:0000313" key="2">
    <source>
        <dbReference type="Proteomes" id="UP001224674"/>
    </source>
</evidence>
<dbReference type="AlphaFoldDB" id="A0AAJ6AK85"/>
<organism evidence="1 2">
    <name type="scientific">Auritidibacter ignavus</name>
    <dbReference type="NCBI Taxonomy" id="678932"/>
    <lineage>
        <taxon>Bacteria</taxon>
        <taxon>Bacillati</taxon>
        <taxon>Actinomycetota</taxon>
        <taxon>Actinomycetes</taxon>
        <taxon>Micrococcales</taxon>
        <taxon>Micrococcaceae</taxon>
        <taxon>Auritidibacter</taxon>
    </lineage>
</organism>
<sequence>MKPASTLKSLFTGPGAAARIGASAMLVATLATQHPNPVFNRIQVRDHFSVLPNWKFFAPNPATHDYHYLYRTLDVEGNTSRWRDIELIADRKMHQAIWFASRRSEKAVFDVCSEILQRMDKGFDAIKSTASYRLLVEFIRREIRESSSDVSSIKGFQISMVRASGHDHEEEPEILFVSPYVPMDASGERALIPIP</sequence>
<dbReference type="RefSeq" id="WP_110098360.1">
    <property type="nucleotide sequence ID" value="NZ_CP122561.1"/>
</dbReference>
<protein>
    <submittedName>
        <fullName evidence="1">Uncharacterized protein</fullName>
    </submittedName>
</protein>